<dbReference type="RefSeq" id="WP_139374201.1">
    <property type="nucleotide sequence ID" value="NZ_FUWJ01000019.1"/>
</dbReference>
<dbReference type="AlphaFoldDB" id="A0A1T4TJ88"/>
<reference evidence="2" key="1">
    <citation type="submission" date="2017-02" db="EMBL/GenBank/DDBJ databases">
        <authorList>
            <person name="Varghese N."/>
            <person name="Submissions S."/>
        </authorList>
    </citation>
    <scope>NUCLEOTIDE SEQUENCE [LARGE SCALE GENOMIC DNA]</scope>
    <source>
        <strain evidence="2">ATCC 27094</strain>
    </source>
</reference>
<evidence type="ECO:0000313" key="1">
    <source>
        <dbReference type="EMBL" id="SKA40512.1"/>
    </source>
</evidence>
<dbReference type="STRING" id="225324.SAMN02745126_06372"/>
<accession>A0A1T4TJ88</accession>
<organism evidence="1 2">
    <name type="scientific">Enhydrobacter aerosaccus</name>
    <dbReference type="NCBI Taxonomy" id="225324"/>
    <lineage>
        <taxon>Bacteria</taxon>
        <taxon>Pseudomonadati</taxon>
        <taxon>Pseudomonadota</taxon>
        <taxon>Alphaproteobacteria</taxon>
        <taxon>Hyphomicrobiales</taxon>
        <taxon>Enhydrobacter</taxon>
    </lineage>
</organism>
<gene>
    <name evidence="1" type="ORF">SAMN02745126_06372</name>
</gene>
<name>A0A1T4TJ88_9HYPH</name>
<keyword evidence="2" id="KW-1185">Reference proteome</keyword>
<dbReference type="Proteomes" id="UP000190092">
    <property type="component" value="Unassembled WGS sequence"/>
</dbReference>
<dbReference type="EMBL" id="FUWJ01000019">
    <property type="protein sequence ID" value="SKA40512.1"/>
    <property type="molecule type" value="Genomic_DNA"/>
</dbReference>
<protein>
    <submittedName>
        <fullName evidence="1">Uncharacterized protein</fullName>
    </submittedName>
</protein>
<proteinExistence type="predicted"/>
<sequence length="109" mass="11374">MAFAAASAARGSDVSPLGIVDRAPAGDAREAIARARSFDVHPVQFNSRGDAVPCELTAADAYALCAVAVLDDGSTVEVWLADFLDFFKACEAMVSLGTSLAIWGPPRPF</sequence>
<evidence type="ECO:0000313" key="2">
    <source>
        <dbReference type="Proteomes" id="UP000190092"/>
    </source>
</evidence>